<dbReference type="KEGG" id="dzi:111274823"/>
<dbReference type="InterPro" id="IPR036866">
    <property type="entry name" value="RibonucZ/Hydroxyglut_hydro"/>
</dbReference>
<organism evidence="2 3">
    <name type="scientific">Durio zibethinus</name>
    <name type="common">Durian</name>
    <dbReference type="NCBI Taxonomy" id="66656"/>
    <lineage>
        <taxon>Eukaryota</taxon>
        <taxon>Viridiplantae</taxon>
        <taxon>Streptophyta</taxon>
        <taxon>Embryophyta</taxon>
        <taxon>Tracheophyta</taxon>
        <taxon>Spermatophyta</taxon>
        <taxon>Magnoliopsida</taxon>
        <taxon>eudicotyledons</taxon>
        <taxon>Gunneridae</taxon>
        <taxon>Pentapetalae</taxon>
        <taxon>rosids</taxon>
        <taxon>malvids</taxon>
        <taxon>Malvales</taxon>
        <taxon>Malvaceae</taxon>
        <taxon>Helicteroideae</taxon>
        <taxon>Durio</taxon>
    </lineage>
</organism>
<proteinExistence type="predicted"/>
<dbReference type="GO" id="GO:0016787">
    <property type="term" value="F:hydrolase activity"/>
    <property type="evidence" value="ECO:0007669"/>
    <property type="project" value="UniProtKB-KW"/>
</dbReference>
<evidence type="ECO:0000259" key="1">
    <source>
        <dbReference type="Pfam" id="PF12706"/>
    </source>
</evidence>
<dbReference type="Gene3D" id="3.60.15.10">
    <property type="entry name" value="Ribonuclease Z/Hydroxyacylglutathione hydrolase-like"/>
    <property type="match status" value="1"/>
</dbReference>
<keyword evidence="2" id="KW-1185">Reference proteome</keyword>
<dbReference type="InterPro" id="IPR001279">
    <property type="entry name" value="Metallo-B-lactamas"/>
</dbReference>
<reference evidence="3" key="1">
    <citation type="submission" date="2025-08" db="UniProtKB">
        <authorList>
            <consortium name="RefSeq"/>
        </authorList>
    </citation>
    <scope>IDENTIFICATION</scope>
    <source>
        <tissue evidence="3">Fruit stalk</tissue>
    </source>
</reference>
<dbReference type="GeneID" id="111274823"/>
<gene>
    <name evidence="3" type="primary">LOC111274823</name>
</gene>
<sequence length="338" mass="37986">MEKQNPLQNGNIVDVSLLAIKNGDQGGDGSALILLGTGCSGAVPNAMCLIQPTDPPCHVCPQSLSIPPDRNPNYRCNTSLLIDYCSSDGLHNYTIIDVGKTFREQVLRWFTFHKIPRIDSIILTHEHADAVLGLDDIRAVQPRSPTNDIDPTAVYLAQYAMDSIVTKFPYLVRKKLREGQEVRRVAQLDWKIIEEHYDKPFVASGLKFVPLPVMHGEDYICLGYLFGEKCKVAYISDVSHFPLTFPSNTEYVISKNGAGQLDLLILDCLYKQGSHNVHLCLPQTLEALKRICPKQALLIGMTHEFDHHKDNEFLMEWSEREGIHVQLARDGLRVPIDL</sequence>
<dbReference type="PANTHER" id="PTHR42663:SF6">
    <property type="entry name" value="HYDROLASE C777.06C-RELATED"/>
    <property type="match status" value="1"/>
</dbReference>
<evidence type="ECO:0000313" key="3">
    <source>
        <dbReference type="RefSeq" id="XP_022715481.1"/>
    </source>
</evidence>
<dbReference type="Pfam" id="PF12706">
    <property type="entry name" value="Lactamase_B_2"/>
    <property type="match status" value="1"/>
</dbReference>
<keyword evidence="3" id="KW-0378">Hydrolase</keyword>
<dbReference type="AlphaFoldDB" id="A0A6P5WJ83"/>
<dbReference type="OrthoDB" id="341300at2759"/>
<protein>
    <submittedName>
        <fullName evidence="3">Hydrolase C777.06c</fullName>
    </submittedName>
</protein>
<evidence type="ECO:0000313" key="2">
    <source>
        <dbReference type="Proteomes" id="UP000515121"/>
    </source>
</evidence>
<dbReference type="RefSeq" id="XP_022715481.1">
    <property type="nucleotide sequence ID" value="XM_022859746.1"/>
</dbReference>
<dbReference type="Proteomes" id="UP000515121">
    <property type="component" value="Unplaced"/>
</dbReference>
<name>A0A6P5WJ83_DURZI</name>
<dbReference type="SUPFAM" id="SSF56281">
    <property type="entry name" value="Metallo-hydrolase/oxidoreductase"/>
    <property type="match status" value="1"/>
</dbReference>
<feature type="domain" description="Metallo-beta-lactamase" evidence="1">
    <location>
        <begin position="95"/>
        <end position="300"/>
    </location>
</feature>
<dbReference type="PANTHER" id="PTHR42663">
    <property type="entry name" value="HYDROLASE C777.06C-RELATED-RELATED"/>
    <property type="match status" value="1"/>
</dbReference>
<dbReference type="CDD" id="cd16279">
    <property type="entry name" value="metallo-hydrolase-like_MBL-fold"/>
    <property type="match status" value="1"/>
</dbReference>
<accession>A0A6P5WJ83</accession>